<dbReference type="OrthoDB" id="8062037at2759"/>
<evidence type="ECO:0000256" key="4">
    <source>
        <dbReference type="PROSITE-ProRule" id="PRU00175"/>
    </source>
</evidence>
<evidence type="ECO:0000256" key="2">
    <source>
        <dbReference type="ARBA" id="ARBA00022771"/>
    </source>
</evidence>
<evidence type="ECO:0000313" key="7">
    <source>
        <dbReference type="Proteomes" id="UP000886653"/>
    </source>
</evidence>
<dbReference type="Pfam" id="PF13639">
    <property type="entry name" value="zf-RING_2"/>
    <property type="match status" value="1"/>
</dbReference>
<dbReference type="GO" id="GO:0008270">
    <property type="term" value="F:zinc ion binding"/>
    <property type="evidence" value="ECO:0007669"/>
    <property type="project" value="UniProtKB-KW"/>
</dbReference>
<dbReference type="AlphaFoldDB" id="A0A9P6TCH3"/>
<keyword evidence="7" id="KW-1185">Reference proteome</keyword>
<reference evidence="6" key="1">
    <citation type="submission" date="2013-11" db="EMBL/GenBank/DDBJ databases">
        <title>Genome sequence of the fusiform rust pathogen reveals effectors for host alternation and coevolution with pine.</title>
        <authorList>
            <consortium name="DOE Joint Genome Institute"/>
            <person name="Smith K."/>
            <person name="Pendleton A."/>
            <person name="Kubisiak T."/>
            <person name="Anderson C."/>
            <person name="Salamov A."/>
            <person name="Aerts A."/>
            <person name="Riley R."/>
            <person name="Clum A."/>
            <person name="Lindquist E."/>
            <person name="Ence D."/>
            <person name="Campbell M."/>
            <person name="Kronenberg Z."/>
            <person name="Feau N."/>
            <person name="Dhillon B."/>
            <person name="Hamelin R."/>
            <person name="Burleigh J."/>
            <person name="Smith J."/>
            <person name="Yandell M."/>
            <person name="Nelson C."/>
            <person name="Grigoriev I."/>
            <person name="Davis J."/>
        </authorList>
    </citation>
    <scope>NUCLEOTIDE SEQUENCE</scope>
    <source>
        <strain evidence="6">G11</strain>
    </source>
</reference>
<evidence type="ECO:0000256" key="1">
    <source>
        <dbReference type="ARBA" id="ARBA00022723"/>
    </source>
</evidence>
<keyword evidence="1" id="KW-0479">Metal-binding</keyword>
<organism evidence="6 7">
    <name type="scientific">Cronartium quercuum f. sp. fusiforme G11</name>
    <dbReference type="NCBI Taxonomy" id="708437"/>
    <lineage>
        <taxon>Eukaryota</taxon>
        <taxon>Fungi</taxon>
        <taxon>Dikarya</taxon>
        <taxon>Basidiomycota</taxon>
        <taxon>Pucciniomycotina</taxon>
        <taxon>Pucciniomycetes</taxon>
        <taxon>Pucciniales</taxon>
        <taxon>Coleosporiaceae</taxon>
        <taxon>Cronartium</taxon>
    </lineage>
</organism>
<dbReference type="GO" id="GO:0016567">
    <property type="term" value="P:protein ubiquitination"/>
    <property type="evidence" value="ECO:0007669"/>
    <property type="project" value="TreeGrafter"/>
</dbReference>
<accession>A0A9P6TCH3</accession>
<name>A0A9P6TCH3_9BASI</name>
<dbReference type="PROSITE" id="PS50089">
    <property type="entry name" value="ZF_RING_2"/>
    <property type="match status" value="1"/>
</dbReference>
<dbReference type="GO" id="GO:0061630">
    <property type="term" value="F:ubiquitin protein ligase activity"/>
    <property type="evidence" value="ECO:0007669"/>
    <property type="project" value="TreeGrafter"/>
</dbReference>
<protein>
    <recommendedName>
        <fullName evidence="5">RING-type domain-containing protein</fullName>
    </recommendedName>
</protein>
<evidence type="ECO:0000256" key="3">
    <source>
        <dbReference type="ARBA" id="ARBA00022833"/>
    </source>
</evidence>
<proteinExistence type="predicted"/>
<dbReference type="PANTHER" id="PTHR45969:SF69">
    <property type="entry name" value="FINGER DOMAIN PROTEIN, PUTATIVE (AFU_ORTHOLOGUE AFUA_3G12190)-RELATED"/>
    <property type="match status" value="1"/>
</dbReference>
<evidence type="ECO:0000313" key="6">
    <source>
        <dbReference type="EMBL" id="KAG0145643.1"/>
    </source>
</evidence>
<dbReference type="Gene3D" id="3.30.40.10">
    <property type="entry name" value="Zinc/RING finger domain, C3HC4 (zinc finger)"/>
    <property type="match status" value="1"/>
</dbReference>
<keyword evidence="3" id="KW-0862">Zinc</keyword>
<keyword evidence="2 4" id="KW-0863">Zinc-finger</keyword>
<feature type="domain" description="RING-type" evidence="5">
    <location>
        <begin position="452"/>
        <end position="498"/>
    </location>
</feature>
<comment type="caution">
    <text evidence="6">The sequence shown here is derived from an EMBL/GenBank/DDBJ whole genome shotgun (WGS) entry which is preliminary data.</text>
</comment>
<dbReference type="PANTHER" id="PTHR45969">
    <property type="entry name" value="RING ZINC FINGER PROTEIN-RELATED"/>
    <property type="match status" value="1"/>
</dbReference>
<dbReference type="EMBL" id="MU167273">
    <property type="protein sequence ID" value="KAG0145643.1"/>
    <property type="molecule type" value="Genomic_DNA"/>
</dbReference>
<sequence>MMLYTGTRNTGNHALECVFTGVFNGFKTKGFSLERGIFKTEDSRLENLETFKPLNPKYKFKKHHKSEAAGVDFEDFINDLGALQKTFQNVRTQAINEDVKILAKEVPQLEANLRGKLGNEVLAEGYHSENVLYYALKALQNDNMPIRERIWALSVLKVAHDQLPSGEIEAINTDVKKGPIFRGTLELSLLRGFEQLLIEQSGIIWRKFNPEVQKIESELDDRLKIVEMFVKIKGLFKEHGNPPATKQFVKIHDQIYEESFLNQKAKQNLAKRCMKHMNKESTSDLEILSSYLILENLAKDDDQISEMISQKLNNKIDFKLAYHHSFAWFNHKMGLCNQSHALFNKLSIQIEAEELNSIDSNDHFKVAITPFTDLEAVKLQDFKNLIDLVRTKQDVIYENKKLVLRILHDSSFYFEGAVEFLNGEMRWISVDEENLLLRPKLVILNQETVSICPVCLERFLPEQEVVQLNCDPSHLMHKGCTMGLIVNSKVQPTCPVCRSFMCEPHSLVTSIRPQSSLPTSVDKLPAVSSIGQPGKVHTGWSRYWNWSWR</sequence>
<dbReference type="InterPro" id="IPR013083">
    <property type="entry name" value="Znf_RING/FYVE/PHD"/>
</dbReference>
<gene>
    <name evidence="6" type="ORF">CROQUDRAFT_133637</name>
</gene>
<dbReference type="InterPro" id="IPR001841">
    <property type="entry name" value="Znf_RING"/>
</dbReference>
<dbReference type="Proteomes" id="UP000886653">
    <property type="component" value="Unassembled WGS sequence"/>
</dbReference>
<evidence type="ECO:0000259" key="5">
    <source>
        <dbReference type="PROSITE" id="PS50089"/>
    </source>
</evidence>
<dbReference type="SUPFAM" id="SSF57850">
    <property type="entry name" value="RING/U-box"/>
    <property type="match status" value="1"/>
</dbReference>